<gene>
    <name evidence="2" type="ORF">ACIQFM_00570</name>
</gene>
<dbReference type="Pfam" id="PF05762">
    <property type="entry name" value="VWA_CoxE"/>
    <property type="match status" value="1"/>
</dbReference>
<feature type="region of interest" description="Disordered" evidence="1">
    <location>
        <begin position="814"/>
        <end position="862"/>
    </location>
</feature>
<feature type="region of interest" description="Disordered" evidence="1">
    <location>
        <begin position="210"/>
        <end position="243"/>
    </location>
</feature>
<protein>
    <submittedName>
        <fullName evidence="2">DUF5682 family protein</fullName>
    </submittedName>
</protein>
<feature type="compositionally biased region" description="Basic and acidic residues" evidence="1">
    <location>
        <begin position="927"/>
        <end position="942"/>
    </location>
</feature>
<feature type="compositionally biased region" description="Acidic residues" evidence="1">
    <location>
        <begin position="223"/>
        <end position="237"/>
    </location>
</feature>
<feature type="region of interest" description="Disordered" evidence="1">
    <location>
        <begin position="899"/>
        <end position="942"/>
    </location>
</feature>
<keyword evidence="3" id="KW-1185">Reference proteome</keyword>
<accession>A0ABW8H1S8</accession>
<dbReference type="RefSeq" id="WP_350891400.1">
    <property type="nucleotide sequence ID" value="NZ_JBEOTR010000018.1"/>
</dbReference>
<comment type="caution">
    <text evidence="2">The sequence shown here is derived from an EMBL/GenBank/DDBJ whole genome shotgun (WGS) entry which is preliminary data.</text>
</comment>
<evidence type="ECO:0000256" key="1">
    <source>
        <dbReference type="SAM" id="MobiDB-lite"/>
    </source>
</evidence>
<dbReference type="EMBL" id="JBIVPC010000001">
    <property type="protein sequence ID" value="MFJ6034737.1"/>
    <property type="molecule type" value="Genomic_DNA"/>
</dbReference>
<dbReference type="InterPro" id="IPR050458">
    <property type="entry name" value="LolB"/>
</dbReference>
<sequence length="1254" mass="130935">MTARQDTADRTAARTQPHVIGVRHHSPALAVAVPRLLDAADAEVVCVELPADFQPWLPYLADPRTVAPVALSGAHEDGRLRFHPLADFSPELAAIRWARERGAEVVCCDLPLADPRWSCGPPDGGAVTVAVDELWDRTVEALAPGSAPEAVRRAALGFGRTLRRDTAAHGGIAAGDLAREAHMRRVLGRFAQRRVAAVVGAFHAPALTGTDEREASVAGEAEAGSEADAAGETETEAGAEAKTESVAAAGAAAKTEAAAGAAAVTGVTAVAGAAAGTTAGAAGAPTSAPGSPVVTSLVPYAFALLDPRSGHAAGIRDPRWRQAVLDAGGDPGHVRDAAARLITELCREIRASGDAAGTGEAVETLRFACDLGTLRGLPAPGRRELHEAVTSVLGRGRPLGRELDAVLVGTGRGRLAPGTPRSGLGPWVEAELAALRLPGPHAPGGRDLRLTPLRSGLDARREILLQRLGECGVGYAEPVRVSTPGEGGAITTRWRAAWTPAVVARLDLVGVRGVTAAQAADGILRERHRRAAEAGRVTPDRVVALLGAAARCALPALLQDGLTEAERVLPGAARLPELLTALDLLEALRRRHLPGTTEPVRVRAARLAGLLLEAAVRLLPGLAGSDDPEDAVAVVTLAVRSAEDRLGLRLDGELYALSRTGSPLLQGAAQAARVLLDLDGSELLGARLAGWVDTATGPDGRHRLERRLAGVLVAAGPLVESASTALRPLFERVETLGDRAFLDRLYALRGGFGALTPEGRTRVLAAVRDRLGDRLPDLRLPAPAELVGRWAAADGEGHALLRELGLAELVRAPAPGQDAATPGQGAPTSGQQGAPTPGQGAAMPPERCSGARGDGHGTPRLGPADRWRLVLGRDTAHLPPGLRPYAHALDELFGQDAAEAGESREEGGEGAADDEPEPGTSSPDAGNAHDRDRTGGRARSRPDVRHWAEDLRVLFGAEIREEILGRAVAGGRTDAVELLGAGSVRPSVELLSTVLTLARGMPEQRVARLRPLVKRLVEELTKELATHLRPTLTGLAVPRPTRRPGGPLDLPRTLRANLAHTRRREDGRVEVVPERPVFRTRSARQNTWRLVLVVDVSASMESSVVWSALTAAVLAGAPMLSTHFLTFSTEVVDLTGLVGDPLSLLLEVWVGGGTHIAAGLAHARTLVTVPDRTLMVVVSDFEEGAAVDRLLDRTRALVSSGVRLLGCAALDGEGTPRYSVPVARQLVAAGMPVAALSPLALARWVGEQVRGAAR</sequence>
<organism evidence="2 3">
    <name type="scientific">Streptomyces ardesiacus</name>
    <dbReference type="NCBI Taxonomy" id="285564"/>
    <lineage>
        <taxon>Bacteria</taxon>
        <taxon>Bacillati</taxon>
        <taxon>Actinomycetota</taxon>
        <taxon>Actinomycetes</taxon>
        <taxon>Kitasatosporales</taxon>
        <taxon>Streptomycetaceae</taxon>
        <taxon>Streptomyces</taxon>
    </lineage>
</organism>
<dbReference type="InterPro" id="IPR036465">
    <property type="entry name" value="vWFA_dom_sf"/>
</dbReference>
<dbReference type="SUPFAM" id="SSF53300">
    <property type="entry name" value="vWA-like"/>
    <property type="match status" value="1"/>
</dbReference>
<dbReference type="InterPro" id="IPR043737">
    <property type="entry name" value="DUF5682"/>
</dbReference>
<name>A0ABW8H1S8_9ACTN</name>
<feature type="compositionally biased region" description="Basic and acidic residues" evidence="1">
    <location>
        <begin position="853"/>
        <end position="862"/>
    </location>
</feature>
<dbReference type="Proteomes" id="UP001617907">
    <property type="component" value="Unassembled WGS sequence"/>
</dbReference>
<proteinExistence type="predicted"/>
<evidence type="ECO:0000313" key="3">
    <source>
        <dbReference type="Proteomes" id="UP001617907"/>
    </source>
</evidence>
<dbReference type="Pfam" id="PF18934">
    <property type="entry name" value="DUF5682"/>
    <property type="match status" value="2"/>
</dbReference>
<dbReference type="InterPro" id="IPR008912">
    <property type="entry name" value="Uncharacterised_CoxE"/>
</dbReference>
<evidence type="ECO:0000313" key="2">
    <source>
        <dbReference type="EMBL" id="MFJ6034737.1"/>
    </source>
</evidence>
<feature type="compositionally biased region" description="Low complexity" evidence="1">
    <location>
        <begin position="830"/>
        <end position="845"/>
    </location>
</feature>
<dbReference type="PANTHER" id="PTHR30634">
    <property type="entry name" value="OUTER MEMBRANE LOLAB LIPOPROTEIN INSERTION APPARATUS"/>
    <property type="match status" value="1"/>
</dbReference>
<dbReference type="PANTHER" id="PTHR30634:SF7">
    <property type="entry name" value="VWA DOMAIN-CONTAINING PROTEIN"/>
    <property type="match status" value="1"/>
</dbReference>
<reference evidence="2 3" key="1">
    <citation type="submission" date="2024-10" db="EMBL/GenBank/DDBJ databases">
        <title>The Natural Products Discovery Center: Release of the First 8490 Sequenced Strains for Exploring Actinobacteria Biosynthetic Diversity.</title>
        <authorList>
            <person name="Kalkreuter E."/>
            <person name="Kautsar S.A."/>
            <person name="Yang D."/>
            <person name="Bader C.D."/>
            <person name="Teijaro C.N."/>
            <person name="Fluegel L."/>
            <person name="Davis C.M."/>
            <person name="Simpson J.R."/>
            <person name="Lauterbach L."/>
            <person name="Steele A.D."/>
            <person name="Gui C."/>
            <person name="Meng S."/>
            <person name="Li G."/>
            <person name="Viehrig K."/>
            <person name="Ye F."/>
            <person name="Su P."/>
            <person name="Kiefer A.F."/>
            <person name="Nichols A."/>
            <person name="Cepeda A.J."/>
            <person name="Yan W."/>
            <person name="Fan B."/>
            <person name="Jiang Y."/>
            <person name="Adhikari A."/>
            <person name="Zheng C.-J."/>
            <person name="Schuster L."/>
            <person name="Cowan T.M."/>
            <person name="Smanski M.J."/>
            <person name="Chevrette M.G."/>
            <person name="De Carvalho L.P.S."/>
            <person name="Shen B."/>
        </authorList>
    </citation>
    <scope>NUCLEOTIDE SEQUENCE [LARGE SCALE GENOMIC DNA]</scope>
    <source>
        <strain evidence="2 3">NPDC093086</strain>
    </source>
</reference>